<protein>
    <recommendedName>
        <fullName evidence="2 5">Superoxide dismutase</fullName>
        <ecNumber evidence="2 5">1.15.1.1</ecNumber>
    </recommendedName>
</protein>
<evidence type="ECO:0000256" key="1">
    <source>
        <dbReference type="ARBA" id="ARBA00008714"/>
    </source>
</evidence>
<dbReference type="Pfam" id="PF00081">
    <property type="entry name" value="Sod_Fe_N"/>
    <property type="match status" value="1"/>
</dbReference>
<dbReference type="PANTHER" id="PTHR43595">
    <property type="entry name" value="37S RIBOSOMAL PROTEIN S26, MITOCHONDRIAL"/>
    <property type="match status" value="1"/>
</dbReference>
<feature type="domain" description="Manganese/iron superoxide dismutase N-terminal" evidence="6">
    <location>
        <begin position="6"/>
        <end position="92"/>
    </location>
</feature>
<dbReference type="SUPFAM" id="SSF54719">
    <property type="entry name" value="Fe,Mn superoxide dismutase (SOD), C-terminal domain"/>
    <property type="match status" value="1"/>
</dbReference>
<evidence type="ECO:0000259" key="6">
    <source>
        <dbReference type="Pfam" id="PF00081"/>
    </source>
</evidence>
<dbReference type="InterPro" id="IPR019833">
    <property type="entry name" value="Mn/Fe_SOD_BS"/>
</dbReference>
<dbReference type="Proteomes" id="UP001210120">
    <property type="component" value="Chromosome"/>
</dbReference>
<reference evidence="8" key="1">
    <citation type="submission" date="2022-12" db="EMBL/GenBank/DDBJ databases">
        <title>Genomic Characterization of Candidatus Phytoplasma sacchari in China.</title>
        <authorList>
            <person name="Zhang R.-Y."/>
        </authorList>
    </citation>
    <scope>NUCLEOTIDE SEQUENCE [LARGE SCALE GENOMIC DNA]</scope>
    <source>
        <strain evidence="8">SCWL1</strain>
    </source>
</reference>
<dbReference type="InterPro" id="IPR019831">
    <property type="entry name" value="Mn/Fe_SOD_N"/>
</dbReference>
<organism evidence="8 9">
    <name type="scientific">Candidatus Phytoplasma sacchari</name>
    <dbReference type="NCBI Taxonomy" id="2609813"/>
    <lineage>
        <taxon>Bacteria</taxon>
        <taxon>Bacillati</taxon>
        <taxon>Mycoplasmatota</taxon>
        <taxon>Mollicutes</taxon>
        <taxon>Acholeplasmatales</taxon>
        <taxon>Acholeplasmataceae</taxon>
        <taxon>Candidatus Phytoplasma</taxon>
        <taxon>16SrXI (Rice yellow dwarf group)</taxon>
    </lineage>
</organism>
<name>A0ABY7M2T4_9MOLU</name>
<evidence type="ECO:0000313" key="9">
    <source>
        <dbReference type="Proteomes" id="UP001210120"/>
    </source>
</evidence>
<dbReference type="EC" id="1.15.1.1" evidence="2 5"/>
<evidence type="ECO:0000256" key="5">
    <source>
        <dbReference type="RuleBase" id="RU000414"/>
    </source>
</evidence>
<dbReference type="EMBL" id="CP115156">
    <property type="protein sequence ID" value="WBL31289.1"/>
    <property type="molecule type" value="Genomic_DNA"/>
</dbReference>
<comment type="function">
    <text evidence="5">Destroys radicals which are normally produced within the cells and which are toxic to biological systems.</text>
</comment>
<dbReference type="InterPro" id="IPR019832">
    <property type="entry name" value="Mn/Fe_SOD_C"/>
</dbReference>
<dbReference type="PRINTS" id="PR01703">
    <property type="entry name" value="MNSODISMTASE"/>
</dbReference>
<dbReference type="PANTHER" id="PTHR43595:SF2">
    <property type="entry name" value="SMALL RIBOSOMAL SUBUNIT PROTEIN MS42"/>
    <property type="match status" value="1"/>
</dbReference>
<accession>A0ABY7M2T4</accession>
<comment type="similarity">
    <text evidence="1 5">Belongs to the iron/manganese superoxide dismutase family.</text>
</comment>
<keyword evidence="9" id="KW-1185">Reference proteome</keyword>
<proteinExistence type="inferred from homology"/>
<comment type="catalytic activity">
    <reaction evidence="5">
        <text>2 superoxide + 2 H(+) = H2O2 + O2</text>
        <dbReference type="Rhea" id="RHEA:20696"/>
        <dbReference type="ChEBI" id="CHEBI:15378"/>
        <dbReference type="ChEBI" id="CHEBI:15379"/>
        <dbReference type="ChEBI" id="CHEBI:16240"/>
        <dbReference type="ChEBI" id="CHEBI:18421"/>
        <dbReference type="EC" id="1.15.1.1"/>
    </reaction>
</comment>
<evidence type="ECO:0000313" key="8">
    <source>
        <dbReference type="EMBL" id="WBL31289.1"/>
    </source>
</evidence>
<evidence type="ECO:0000259" key="7">
    <source>
        <dbReference type="Pfam" id="PF02777"/>
    </source>
</evidence>
<keyword evidence="3 5" id="KW-0479">Metal-binding</keyword>
<evidence type="ECO:0000256" key="3">
    <source>
        <dbReference type="ARBA" id="ARBA00022723"/>
    </source>
</evidence>
<feature type="domain" description="Manganese/iron superoxide dismutase C-terminal" evidence="7">
    <location>
        <begin position="104"/>
        <end position="201"/>
    </location>
</feature>
<dbReference type="InterPro" id="IPR036324">
    <property type="entry name" value="Mn/Fe_SOD_N_sf"/>
</dbReference>
<dbReference type="Gene3D" id="1.10.287.990">
    <property type="entry name" value="Fe,Mn superoxide dismutase (SOD) domain"/>
    <property type="match status" value="1"/>
</dbReference>
<dbReference type="PROSITE" id="PS00088">
    <property type="entry name" value="SOD_MN"/>
    <property type="match status" value="1"/>
</dbReference>
<gene>
    <name evidence="8" type="ORF">O7R10_01615</name>
</gene>
<dbReference type="SUPFAM" id="SSF46609">
    <property type="entry name" value="Fe,Mn superoxide dismutase (SOD), N-terminal domain"/>
    <property type="match status" value="1"/>
</dbReference>
<sequence length="215" mass="25687">MKKVSQYSLPELGYSFYSLEPFIDEETMELHYDKHHRNYLNNLNLSLSKYTNIQHDLQTLLKNPILIPEDIRISVKNNGGGYLNHSFFWKILKKSNNNEEELSENLKELINKYFNNLKNFKDYFSDKAQKIFGCGWVWLMIDFDNQLKIVSTMNQDTVLNIGYPIIGLDLWEHAYYLSYKNRRKDYIEAFFNIINWKQASENLDNGLIKNIKKKY</sequence>
<dbReference type="InterPro" id="IPR001189">
    <property type="entry name" value="Mn/Fe_SOD"/>
</dbReference>
<dbReference type="Pfam" id="PF02777">
    <property type="entry name" value="Sod_Fe_C"/>
    <property type="match status" value="1"/>
</dbReference>
<evidence type="ECO:0000256" key="4">
    <source>
        <dbReference type="ARBA" id="ARBA00023002"/>
    </source>
</evidence>
<keyword evidence="4 5" id="KW-0560">Oxidoreductase</keyword>
<dbReference type="Gene3D" id="3.55.40.20">
    <property type="entry name" value="Iron/manganese superoxide dismutase, C-terminal domain"/>
    <property type="match status" value="1"/>
</dbReference>
<dbReference type="InterPro" id="IPR036314">
    <property type="entry name" value="SOD_C_sf"/>
</dbReference>
<dbReference type="PIRSF" id="PIRSF000349">
    <property type="entry name" value="SODismutase"/>
    <property type="match status" value="1"/>
</dbReference>
<evidence type="ECO:0000256" key="2">
    <source>
        <dbReference type="ARBA" id="ARBA00012682"/>
    </source>
</evidence>